<comment type="caution">
    <text evidence="1">The sequence shown here is derived from an EMBL/GenBank/DDBJ whole genome shotgun (WGS) entry which is preliminary data.</text>
</comment>
<accession>A0A2G0CK52</accession>
<gene>
    <name evidence="1" type="ORF">CGL56_04750</name>
</gene>
<proteinExistence type="predicted"/>
<dbReference type="EMBL" id="PDLO01000001">
    <property type="protein sequence ID" value="PHL00346.1"/>
    <property type="molecule type" value="Genomic_DNA"/>
</dbReference>
<dbReference type="AlphaFoldDB" id="A0A2G0CK52"/>
<evidence type="ECO:0000313" key="1">
    <source>
        <dbReference type="EMBL" id="PHL00346.1"/>
    </source>
</evidence>
<organism evidence="1 2">
    <name type="scientific">Neolewinella marina</name>
    <dbReference type="NCBI Taxonomy" id="438751"/>
    <lineage>
        <taxon>Bacteria</taxon>
        <taxon>Pseudomonadati</taxon>
        <taxon>Bacteroidota</taxon>
        <taxon>Saprospiria</taxon>
        <taxon>Saprospirales</taxon>
        <taxon>Lewinellaceae</taxon>
        <taxon>Neolewinella</taxon>
    </lineage>
</organism>
<dbReference type="Proteomes" id="UP000226437">
    <property type="component" value="Unassembled WGS sequence"/>
</dbReference>
<protein>
    <submittedName>
        <fullName evidence="1">Uncharacterized protein</fullName>
    </submittedName>
</protein>
<evidence type="ECO:0000313" key="2">
    <source>
        <dbReference type="Proteomes" id="UP000226437"/>
    </source>
</evidence>
<sequence length="146" mass="16804">MPLFGLYGQSPDSLLRAVHWTEDDLPHQLLLTPDGTFQQDYGADAGAGRYLMGRYRVDEDSRELILSVDYFLGKRRIPARYREGQDFHLPYRIDSLTTDRLVLYDLVTGEVRSFTARPLDPEADPARRRIRRPLPTKLELPEGWGG</sequence>
<reference evidence="1 2" key="1">
    <citation type="submission" date="2017-10" db="EMBL/GenBank/DDBJ databases">
        <title>The draft genome sequence of Lewinella marina KCTC 32374.</title>
        <authorList>
            <person name="Wang K."/>
        </authorList>
    </citation>
    <scope>NUCLEOTIDE SEQUENCE [LARGE SCALE GENOMIC DNA]</scope>
    <source>
        <strain evidence="1 2">MKG-38</strain>
    </source>
</reference>
<keyword evidence="2" id="KW-1185">Reference proteome</keyword>
<name>A0A2G0CK52_9BACT</name>